<dbReference type="AlphaFoldDB" id="A0A0K2UVY0"/>
<name>A0A0K2UVY0_LEPSM</name>
<evidence type="ECO:0000313" key="1">
    <source>
        <dbReference type="EMBL" id="CDW42413.1"/>
    </source>
</evidence>
<reference evidence="1" key="1">
    <citation type="submission" date="2014-05" db="EMBL/GenBank/DDBJ databases">
        <authorList>
            <person name="Chronopoulou M."/>
        </authorList>
    </citation>
    <scope>NUCLEOTIDE SEQUENCE</scope>
    <source>
        <tissue evidence="1">Whole organism</tissue>
    </source>
</reference>
<feature type="non-terminal residue" evidence="1">
    <location>
        <position position="51"/>
    </location>
</feature>
<organism evidence="1">
    <name type="scientific">Lepeophtheirus salmonis</name>
    <name type="common">Salmon louse</name>
    <name type="synonym">Caligus salmonis</name>
    <dbReference type="NCBI Taxonomy" id="72036"/>
    <lineage>
        <taxon>Eukaryota</taxon>
        <taxon>Metazoa</taxon>
        <taxon>Ecdysozoa</taxon>
        <taxon>Arthropoda</taxon>
        <taxon>Crustacea</taxon>
        <taxon>Multicrustacea</taxon>
        <taxon>Hexanauplia</taxon>
        <taxon>Copepoda</taxon>
        <taxon>Siphonostomatoida</taxon>
        <taxon>Caligidae</taxon>
        <taxon>Lepeophtheirus</taxon>
    </lineage>
</organism>
<feature type="non-terminal residue" evidence="1">
    <location>
        <position position="1"/>
    </location>
</feature>
<accession>A0A0K2UVY0</accession>
<dbReference type="EMBL" id="HACA01025052">
    <property type="protein sequence ID" value="CDW42413.1"/>
    <property type="molecule type" value="Transcribed_RNA"/>
</dbReference>
<protein>
    <submittedName>
        <fullName evidence="1">Uncharacterized protein</fullName>
    </submittedName>
</protein>
<sequence length="51" mass="5861">IKIKIICNKNCGCTSVKNFSTCFLIYIYLKVYKYSKIDIVALNIIKNILGE</sequence>
<proteinExistence type="predicted"/>